<evidence type="ECO:0000313" key="2">
    <source>
        <dbReference type="Proteomes" id="UP000559962"/>
    </source>
</evidence>
<sequence length="11" mass="1356">MTPIEYRETCL</sequence>
<dbReference type="EMBL" id="JAAYVO010000147">
    <property type="protein sequence ID" value="NLH36455.1"/>
    <property type="molecule type" value="Genomic_DNA"/>
</dbReference>
<comment type="caution">
    <text evidence="1">The sequence shown here is derived from an EMBL/GenBank/DDBJ whole genome shotgun (WGS) entry which is preliminary data.</text>
</comment>
<proteinExistence type="predicted"/>
<evidence type="ECO:0000313" key="1">
    <source>
        <dbReference type="EMBL" id="NLH36455.1"/>
    </source>
</evidence>
<dbReference type="Proteomes" id="UP000559962">
    <property type="component" value="Unassembled WGS sequence"/>
</dbReference>
<accession>A0A847J3W9</accession>
<name>A0A847J3W9_9LACT</name>
<gene>
    <name evidence="1" type="ORF">GX453_10650</name>
</gene>
<reference evidence="1 2" key="1">
    <citation type="journal article" date="2020" name="Biotechnol. Biofuels">
        <title>New insights from the biogas microbiome by comprehensive genome-resolved metagenomics of nearly 1600 species originating from multiple anaerobic digesters.</title>
        <authorList>
            <person name="Campanaro S."/>
            <person name="Treu L."/>
            <person name="Rodriguez-R L.M."/>
            <person name="Kovalovszki A."/>
            <person name="Ziels R.M."/>
            <person name="Maus I."/>
            <person name="Zhu X."/>
            <person name="Kougias P.G."/>
            <person name="Basile A."/>
            <person name="Luo G."/>
            <person name="Schluter A."/>
            <person name="Konstantinidis K.T."/>
            <person name="Angelidaki I."/>
        </authorList>
    </citation>
    <scope>NUCLEOTIDE SEQUENCE [LARGE SCALE GENOMIC DNA]</scope>
    <source>
        <strain evidence="1">AS27yjCOA_61</strain>
    </source>
</reference>
<protein>
    <submittedName>
        <fullName evidence="1">Uncharacterized protein</fullName>
    </submittedName>
</protein>
<organism evidence="1 2">
    <name type="scientific">Pseudolactococcus chungangensis</name>
    <dbReference type="NCBI Taxonomy" id="451457"/>
    <lineage>
        <taxon>Bacteria</taxon>
        <taxon>Bacillati</taxon>
        <taxon>Bacillota</taxon>
        <taxon>Bacilli</taxon>
        <taxon>Lactobacillales</taxon>
        <taxon>Streptococcaceae</taxon>
        <taxon>Pseudolactococcus</taxon>
    </lineage>
</organism>